<evidence type="ECO:0000313" key="1">
    <source>
        <dbReference type="EMBL" id="GFT61818.1"/>
    </source>
</evidence>
<sequence>MLFSVGEKLKESVLVQYEKIFGRIESSHFFAKASLLDSRFKNLHLHDKALWGKWIRKLNNKITEEGESSDSDSGNVSSSIFFSSAKRQMSPNWDSRAYSMVVRPFNLSADIPCRIYISDPWKSTTS</sequence>
<dbReference type="EMBL" id="BMAW01024819">
    <property type="protein sequence ID" value="GFT89624.1"/>
    <property type="molecule type" value="Genomic_DNA"/>
</dbReference>
<reference evidence="2" key="1">
    <citation type="submission" date="2020-08" db="EMBL/GenBank/DDBJ databases">
        <title>Multicomponent nature underlies the extraordinary mechanical properties of spider dragline silk.</title>
        <authorList>
            <person name="Kono N."/>
            <person name="Nakamura H."/>
            <person name="Mori M."/>
            <person name="Yoshida Y."/>
            <person name="Ohtoshi R."/>
            <person name="Malay A.D."/>
            <person name="Moran D.A.P."/>
            <person name="Tomita M."/>
            <person name="Numata K."/>
            <person name="Arakawa K."/>
        </authorList>
    </citation>
    <scope>NUCLEOTIDE SEQUENCE</scope>
</reference>
<evidence type="ECO:0000313" key="2">
    <source>
        <dbReference type="EMBL" id="GFT89624.1"/>
    </source>
</evidence>
<dbReference type="AlphaFoldDB" id="A0A8X6U7K9"/>
<proteinExistence type="predicted"/>
<accession>A0A8X6U7K9</accession>
<gene>
    <name evidence="2" type="ORF">NPIL_276821</name>
    <name evidence="1" type="ORF">NPIL_77201</name>
</gene>
<keyword evidence="3" id="KW-1185">Reference proteome</keyword>
<name>A0A8X6U7K9_NEPPI</name>
<dbReference type="Proteomes" id="UP000887013">
    <property type="component" value="Unassembled WGS sequence"/>
</dbReference>
<organism evidence="2 3">
    <name type="scientific">Nephila pilipes</name>
    <name type="common">Giant wood spider</name>
    <name type="synonym">Nephila maculata</name>
    <dbReference type="NCBI Taxonomy" id="299642"/>
    <lineage>
        <taxon>Eukaryota</taxon>
        <taxon>Metazoa</taxon>
        <taxon>Ecdysozoa</taxon>
        <taxon>Arthropoda</taxon>
        <taxon>Chelicerata</taxon>
        <taxon>Arachnida</taxon>
        <taxon>Araneae</taxon>
        <taxon>Araneomorphae</taxon>
        <taxon>Entelegynae</taxon>
        <taxon>Araneoidea</taxon>
        <taxon>Nephilidae</taxon>
        <taxon>Nephila</taxon>
    </lineage>
</organism>
<protein>
    <submittedName>
        <fullName evidence="2">Uncharacterized protein</fullName>
    </submittedName>
</protein>
<dbReference type="EMBL" id="BMAW01114457">
    <property type="protein sequence ID" value="GFT61818.1"/>
    <property type="molecule type" value="Genomic_DNA"/>
</dbReference>
<comment type="caution">
    <text evidence="2">The sequence shown here is derived from an EMBL/GenBank/DDBJ whole genome shotgun (WGS) entry which is preliminary data.</text>
</comment>
<evidence type="ECO:0000313" key="3">
    <source>
        <dbReference type="Proteomes" id="UP000887013"/>
    </source>
</evidence>